<dbReference type="Pfam" id="PF12311">
    <property type="entry name" value="DUF3632"/>
    <property type="match status" value="1"/>
</dbReference>
<dbReference type="InterPro" id="IPR053204">
    <property type="entry name" value="Oxopyrrolidines_Biosynth-assoc"/>
</dbReference>
<proteinExistence type="predicted"/>
<organism evidence="1 2">
    <name type="scientific">Claviceps pusilla</name>
    <dbReference type="NCBI Taxonomy" id="123648"/>
    <lineage>
        <taxon>Eukaryota</taxon>
        <taxon>Fungi</taxon>
        <taxon>Dikarya</taxon>
        <taxon>Ascomycota</taxon>
        <taxon>Pezizomycotina</taxon>
        <taxon>Sordariomycetes</taxon>
        <taxon>Hypocreomycetidae</taxon>
        <taxon>Hypocreales</taxon>
        <taxon>Clavicipitaceae</taxon>
        <taxon>Claviceps</taxon>
    </lineage>
</organism>
<keyword evidence="2" id="KW-1185">Reference proteome</keyword>
<dbReference type="Proteomes" id="UP000748025">
    <property type="component" value="Unassembled WGS sequence"/>
</dbReference>
<accession>A0A9P7N623</accession>
<dbReference type="PANTHER" id="PTHR38797">
    <property type="entry name" value="NUCLEAR PORE COMPLEX PROTEIN NUP85-RELATED"/>
    <property type="match status" value="1"/>
</dbReference>
<dbReference type="AlphaFoldDB" id="A0A9P7N623"/>
<sequence>MATSIDVGSACKDSKSKHAPQIVSVLSNAINTLPPTQDSAEKAAAEIDSLYPSEPLEAEDWLWSFWSIFVGVARMIPADDERQQLLVLTVAKLKNKRDQEVEMWGQRTRVWSELPMLGPIMRDSWSFTPNFDGSEDTDPCSIEEWVSLNSFAARIYGLSLQDWHNFAIWELRFGLEEPIEDRPRARDAMIATVYEWITHAGKELHKRATEGIQLNAMEKRALMPGSLFKSDQSGLTIERWNFWRERIGVLGAGAGSGFSKQKAQKTLELMNEIGG</sequence>
<reference evidence="1" key="1">
    <citation type="journal article" date="2020" name="bioRxiv">
        <title>Whole genome comparisons of ergot fungi reveals the divergence and evolution of species within the genus Claviceps are the result of varying mechanisms driving genome evolution and host range expansion.</title>
        <authorList>
            <person name="Wyka S.A."/>
            <person name="Mondo S.J."/>
            <person name="Liu M."/>
            <person name="Dettman J."/>
            <person name="Nalam V."/>
            <person name="Broders K.D."/>
        </authorList>
    </citation>
    <scope>NUCLEOTIDE SEQUENCE</scope>
    <source>
        <strain evidence="1">CCC 602</strain>
    </source>
</reference>
<dbReference type="PANTHER" id="PTHR38797:SF4">
    <property type="entry name" value="NUCLEAR PORE COMPLEX PROTEIN NUP85"/>
    <property type="match status" value="1"/>
</dbReference>
<dbReference type="InterPro" id="IPR022085">
    <property type="entry name" value="OpdG"/>
</dbReference>
<dbReference type="OrthoDB" id="3350591at2759"/>
<gene>
    <name evidence="1" type="ORF">E4U43_004503</name>
</gene>
<evidence type="ECO:0000313" key="1">
    <source>
        <dbReference type="EMBL" id="KAG5989429.1"/>
    </source>
</evidence>
<protein>
    <submittedName>
        <fullName evidence="1">Uncharacterized protein</fullName>
    </submittedName>
</protein>
<evidence type="ECO:0000313" key="2">
    <source>
        <dbReference type="Proteomes" id="UP000748025"/>
    </source>
</evidence>
<dbReference type="EMBL" id="SRPW01002933">
    <property type="protein sequence ID" value="KAG5989429.1"/>
    <property type="molecule type" value="Genomic_DNA"/>
</dbReference>
<name>A0A9P7N623_9HYPO</name>
<comment type="caution">
    <text evidence="1">The sequence shown here is derived from an EMBL/GenBank/DDBJ whole genome shotgun (WGS) entry which is preliminary data.</text>
</comment>